<evidence type="ECO:0000313" key="2">
    <source>
        <dbReference type="Proteomes" id="UP000193484"/>
    </source>
</evidence>
<dbReference type="Proteomes" id="UP000193484">
    <property type="component" value="Unassembled WGS sequence"/>
</dbReference>
<proteinExistence type="predicted"/>
<protein>
    <submittedName>
        <fullName evidence="1">Uncharacterized protein</fullName>
    </submittedName>
</protein>
<keyword evidence="2" id="KW-1185">Reference proteome</keyword>
<dbReference type="EMBL" id="LQOJ01000020">
    <property type="protein sequence ID" value="ORV06853.1"/>
    <property type="molecule type" value="Genomic_DNA"/>
</dbReference>
<sequence>MGRTDYLSEPQLQELPQVQFSQVQFGLLQALDSLLILQYYYGSPRGHGDLAAAPARWLSPGRPDVMALTSCHPITS</sequence>
<gene>
    <name evidence="1" type="ORF">AWC04_05315</name>
</gene>
<accession>A0A1X1RIF1</accession>
<dbReference type="STRING" id="1793.AWC04_05315"/>
<reference evidence="1 2" key="1">
    <citation type="submission" date="2016-01" db="EMBL/GenBank/DDBJ databases">
        <title>The new phylogeny of the genus Mycobacterium.</title>
        <authorList>
            <person name="Tarcisio F."/>
            <person name="Conor M."/>
            <person name="Antonella G."/>
            <person name="Elisabetta G."/>
            <person name="Giulia F.S."/>
            <person name="Sara T."/>
            <person name="Anna F."/>
            <person name="Clotilde B."/>
            <person name="Roberto B."/>
            <person name="Veronica D.S."/>
            <person name="Fabio R."/>
            <person name="Monica P."/>
            <person name="Olivier J."/>
            <person name="Enrico T."/>
            <person name="Nicola S."/>
        </authorList>
    </citation>
    <scope>NUCLEOTIDE SEQUENCE [LARGE SCALE GENOMIC DNA]</scope>
    <source>
        <strain evidence="1 2">DSM 44179</strain>
    </source>
</reference>
<evidence type="ECO:0000313" key="1">
    <source>
        <dbReference type="EMBL" id="ORV06853.1"/>
    </source>
</evidence>
<organism evidence="1 2">
    <name type="scientific">Mycolicibacterium fallax</name>
    <name type="common">Mycobacterium fallax</name>
    <dbReference type="NCBI Taxonomy" id="1793"/>
    <lineage>
        <taxon>Bacteria</taxon>
        <taxon>Bacillati</taxon>
        <taxon>Actinomycetota</taxon>
        <taxon>Actinomycetes</taxon>
        <taxon>Mycobacteriales</taxon>
        <taxon>Mycobacteriaceae</taxon>
        <taxon>Mycolicibacterium</taxon>
    </lineage>
</organism>
<dbReference type="AlphaFoldDB" id="A0A1X1RIF1"/>
<comment type="caution">
    <text evidence="1">The sequence shown here is derived from an EMBL/GenBank/DDBJ whole genome shotgun (WGS) entry which is preliminary data.</text>
</comment>
<name>A0A1X1RIF1_MYCFA</name>